<keyword evidence="6 7" id="KW-0503">Monooxygenase</keyword>
<dbReference type="GO" id="GO:0020037">
    <property type="term" value="F:heme binding"/>
    <property type="evidence" value="ECO:0007669"/>
    <property type="project" value="InterPro"/>
</dbReference>
<accession>A0A402CC12</accession>
<evidence type="ECO:0000256" key="4">
    <source>
        <dbReference type="ARBA" id="ARBA00023002"/>
    </source>
</evidence>
<dbReference type="EMBL" id="BHYM01000041">
    <property type="protein sequence ID" value="GCE41175.1"/>
    <property type="molecule type" value="Genomic_DNA"/>
</dbReference>
<evidence type="ECO:0000256" key="7">
    <source>
        <dbReference type="RuleBase" id="RU000461"/>
    </source>
</evidence>
<dbReference type="GO" id="GO:0004497">
    <property type="term" value="F:monooxygenase activity"/>
    <property type="evidence" value="ECO:0007669"/>
    <property type="project" value="UniProtKB-KW"/>
</dbReference>
<comment type="similarity">
    <text evidence="1 7">Belongs to the cytochrome P450 family.</text>
</comment>
<dbReference type="PANTHER" id="PTHR46696">
    <property type="entry name" value="P450, PUTATIVE (EUROFUNG)-RELATED"/>
    <property type="match status" value="1"/>
</dbReference>
<dbReference type="InterPro" id="IPR001128">
    <property type="entry name" value="Cyt_P450"/>
</dbReference>
<organism evidence="8 9">
    <name type="scientific">Rhodococcus wratislaviensis</name>
    <name type="common">Tsukamurella wratislaviensis</name>
    <dbReference type="NCBI Taxonomy" id="44752"/>
    <lineage>
        <taxon>Bacteria</taxon>
        <taxon>Bacillati</taxon>
        <taxon>Actinomycetota</taxon>
        <taxon>Actinomycetes</taxon>
        <taxon>Mycobacteriales</taxon>
        <taxon>Nocardiaceae</taxon>
        <taxon>Rhodococcus</taxon>
    </lineage>
</organism>
<evidence type="ECO:0000256" key="1">
    <source>
        <dbReference type="ARBA" id="ARBA00010617"/>
    </source>
</evidence>
<dbReference type="RefSeq" id="WP_192581927.1">
    <property type="nucleotide sequence ID" value="NZ_BHYM01000041.1"/>
</dbReference>
<evidence type="ECO:0000256" key="2">
    <source>
        <dbReference type="ARBA" id="ARBA00022617"/>
    </source>
</evidence>
<dbReference type="PROSITE" id="PS00086">
    <property type="entry name" value="CYTOCHROME_P450"/>
    <property type="match status" value="1"/>
</dbReference>
<dbReference type="Gene3D" id="1.10.630.10">
    <property type="entry name" value="Cytochrome P450"/>
    <property type="match status" value="1"/>
</dbReference>
<dbReference type="InterPro" id="IPR002397">
    <property type="entry name" value="Cyt_P450_B"/>
</dbReference>
<dbReference type="CDD" id="cd11035">
    <property type="entry name" value="P450cam-like"/>
    <property type="match status" value="1"/>
</dbReference>
<dbReference type="Pfam" id="PF00067">
    <property type="entry name" value="p450"/>
    <property type="match status" value="1"/>
</dbReference>
<dbReference type="GO" id="GO:0005506">
    <property type="term" value="F:iron ion binding"/>
    <property type="evidence" value="ECO:0007669"/>
    <property type="project" value="InterPro"/>
</dbReference>
<gene>
    <name evidence="8" type="ORF">Rhow_004834</name>
</gene>
<evidence type="ECO:0000313" key="9">
    <source>
        <dbReference type="Proteomes" id="UP000287519"/>
    </source>
</evidence>
<dbReference type="Proteomes" id="UP000287519">
    <property type="component" value="Unassembled WGS sequence"/>
</dbReference>
<keyword evidence="3 7" id="KW-0479">Metal-binding</keyword>
<dbReference type="GO" id="GO:0016705">
    <property type="term" value="F:oxidoreductase activity, acting on paired donors, with incorporation or reduction of molecular oxygen"/>
    <property type="evidence" value="ECO:0007669"/>
    <property type="project" value="InterPro"/>
</dbReference>
<protein>
    <submittedName>
        <fullName evidence="8">Putative cytochrome P450 hydroxylase</fullName>
    </submittedName>
</protein>
<comment type="caution">
    <text evidence="8">The sequence shown here is derived from an EMBL/GenBank/DDBJ whole genome shotgun (WGS) entry which is preliminary data.</text>
</comment>
<keyword evidence="4 7" id="KW-0560">Oxidoreductase</keyword>
<keyword evidence="5 7" id="KW-0408">Iron</keyword>
<dbReference type="PRINTS" id="PR00359">
    <property type="entry name" value="BP450"/>
</dbReference>
<evidence type="ECO:0000256" key="5">
    <source>
        <dbReference type="ARBA" id="ARBA00023004"/>
    </source>
</evidence>
<name>A0A402CC12_RHOWR</name>
<proteinExistence type="inferred from homology"/>
<keyword evidence="2 7" id="KW-0349">Heme</keyword>
<dbReference type="InterPro" id="IPR036396">
    <property type="entry name" value="Cyt_P450_sf"/>
</dbReference>
<evidence type="ECO:0000313" key="8">
    <source>
        <dbReference type="EMBL" id="GCE41175.1"/>
    </source>
</evidence>
<sequence length="412" mass="45564">MSVTTPIHNDLPRNVPSDRVVDFDMYNPSDIGLGLQEVWVKLQEESSHGLVWTPRNGGHWITLSADLLEDVHSRPRTFSNQINFLPKSAGSLNFLPSALDPPEHRPYRRILSEVLGPAAVRSLEPVVRATAEEIVDGLKPRGRCDFVKDYAEILPVRIFLELVDLPRSDGEYLKGIADQMTRPDGSMTLAEARQKYFDYLSPIVDERTKNPGEDVLSKIAGASIDGRKLSKDEVLRFAGLLLLAGLDTVVNLLSFIVQFLAGAPAARRHLIEHPEDLERNAEELLRRFGPVADARLVTEDIELDGVTVLDGDMVALPTMLFGLDKSKHPCPMNVDFTRESSEHFTFGHGVHHCAGSHLARMEVHSTLRALLAEIPDFEIVPGEKVEHLSGIVGAVRNLPLQWTAAPQDGPSA</sequence>
<dbReference type="PANTHER" id="PTHR46696:SF6">
    <property type="entry name" value="P450, PUTATIVE (EUROFUNG)-RELATED"/>
    <property type="match status" value="1"/>
</dbReference>
<dbReference type="SUPFAM" id="SSF48264">
    <property type="entry name" value="Cytochrome P450"/>
    <property type="match status" value="1"/>
</dbReference>
<dbReference type="AlphaFoldDB" id="A0A402CC12"/>
<dbReference type="InterPro" id="IPR017972">
    <property type="entry name" value="Cyt_P450_CS"/>
</dbReference>
<reference evidence="8 9" key="1">
    <citation type="submission" date="2018-11" db="EMBL/GenBank/DDBJ databases">
        <title>Microbial catabolism of amino acid.</title>
        <authorList>
            <person name="Hibi M."/>
            <person name="Ogawa J."/>
        </authorList>
    </citation>
    <scope>NUCLEOTIDE SEQUENCE [LARGE SCALE GENOMIC DNA]</scope>
    <source>
        <strain evidence="8 9">C31-06</strain>
    </source>
</reference>
<keyword evidence="9" id="KW-1185">Reference proteome</keyword>
<evidence type="ECO:0000256" key="6">
    <source>
        <dbReference type="ARBA" id="ARBA00023033"/>
    </source>
</evidence>
<evidence type="ECO:0000256" key="3">
    <source>
        <dbReference type="ARBA" id="ARBA00022723"/>
    </source>
</evidence>